<evidence type="ECO:0000313" key="4">
    <source>
        <dbReference type="Proteomes" id="UP001152300"/>
    </source>
</evidence>
<feature type="compositionally biased region" description="Basic and acidic residues" evidence="1">
    <location>
        <begin position="204"/>
        <end position="215"/>
    </location>
</feature>
<evidence type="ECO:0000256" key="1">
    <source>
        <dbReference type="SAM" id="MobiDB-lite"/>
    </source>
</evidence>
<dbReference type="PANTHER" id="PTHR37792">
    <property type="entry name" value="RIBONUCLEASE MRP PROTEIN SUBUNIT RMP1"/>
    <property type="match status" value="1"/>
</dbReference>
<evidence type="ECO:0000313" key="3">
    <source>
        <dbReference type="EMBL" id="KAJ8068429.1"/>
    </source>
</evidence>
<feature type="domain" description="RNase MRP protein 1 RNA binding" evidence="2">
    <location>
        <begin position="19"/>
        <end position="126"/>
    </location>
</feature>
<dbReference type="GO" id="GO:0042134">
    <property type="term" value="F:rRNA primary transcript binding"/>
    <property type="evidence" value="ECO:0007669"/>
    <property type="project" value="InterPro"/>
</dbReference>
<dbReference type="InterPro" id="IPR047205">
    <property type="entry name" value="RMP1"/>
</dbReference>
<dbReference type="InterPro" id="IPR047204">
    <property type="entry name" value="RMP1_RBD"/>
</dbReference>
<dbReference type="EMBL" id="JAPEIS010000003">
    <property type="protein sequence ID" value="KAJ8068429.1"/>
    <property type="molecule type" value="Genomic_DNA"/>
</dbReference>
<gene>
    <name evidence="3" type="ORF">OCU04_003986</name>
</gene>
<dbReference type="CDD" id="cd22573">
    <property type="entry name" value="RMP1_RBD"/>
    <property type="match status" value="1"/>
</dbReference>
<dbReference type="GO" id="GO:0000466">
    <property type="term" value="P:maturation of 5.8S rRNA from tricistronic rRNA transcript (SSU-rRNA, 5.8S rRNA, LSU-rRNA)"/>
    <property type="evidence" value="ECO:0007669"/>
    <property type="project" value="TreeGrafter"/>
</dbReference>
<keyword evidence="4" id="KW-1185">Reference proteome</keyword>
<dbReference type="GO" id="GO:0000294">
    <property type="term" value="P:nuclear-transcribed mRNA catabolic process, RNase MRP-dependent"/>
    <property type="evidence" value="ECO:0007669"/>
    <property type="project" value="TreeGrafter"/>
</dbReference>
<evidence type="ECO:0000259" key="2">
    <source>
        <dbReference type="Pfam" id="PF20945"/>
    </source>
</evidence>
<dbReference type="Proteomes" id="UP001152300">
    <property type="component" value="Unassembled WGS sequence"/>
</dbReference>
<name>A0A9X0AT49_9HELO</name>
<dbReference type="GO" id="GO:0000172">
    <property type="term" value="C:ribonuclease MRP complex"/>
    <property type="evidence" value="ECO:0007669"/>
    <property type="project" value="InterPro"/>
</dbReference>
<feature type="compositionally biased region" description="Acidic residues" evidence="1">
    <location>
        <begin position="235"/>
        <end position="244"/>
    </location>
</feature>
<comment type="caution">
    <text evidence="3">The sequence shown here is derived from an EMBL/GenBank/DDBJ whole genome shotgun (WGS) entry which is preliminary data.</text>
</comment>
<sequence length="244" mass="27774">MNTPTPNPHHTTLLTLHQILHLTHHRNKNQHRLSKWYKSFNILRRQITRLLALVPEHVIESSLGKAKVKVKGKAKERKEREEKELQGLVGFMREEVVGGCYLAFSQLVADNQYATLGLMLMGCLARLYKILESLRVLTAEELAEKAGIVKEEVKVNEPEIGEDLGEKIVRDAPASEMVGDTQKEEKNEEEDSEVKKLKIKKRKQEGEALERKTSKSDSTPAKPPKKKRKKKGGDAFDDLFDSLM</sequence>
<dbReference type="PANTHER" id="PTHR37792:SF1">
    <property type="entry name" value="RIBONUCLEASE MRP PROTEIN SUBUNIT RMP1"/>
    <property type="match status" value="1"/>
</dbReference>
<feature type="region of interest" description="Disordered" evidence="1">
    <location>
        <begin position="171"/>
        <end position="244"/>
    </location>
</feature>
<protein>
    <recommendedName>
        <fullName evidence="2">RNase MRP protein 1 RNA binding domain-containing protein</fullName>
    </recommendedName>
</protein>
<accession>A0A9X0AT49</accession>
<dbReference type="OrthoDB" id="5414547at2759"/>
<dbReference type="AlphaFoldDB" id="A0A9X0AT49"/>
<dbReference type="Pfam" id="PF20945">
    <property type="entry name" value="RMP1"/>
    <property type="match status" value="1"/>
</dbReference>
<proteinExistence type="predicted"/>
<reference evidence="3" key="1">
    <citation type="submission" date="2022-11" db="EMBL/GenBank/DDBJ databases">
        <title>Genome Resource of Sclerotinia nivalis Strain SnTB1, a Plant Pathogen Isolated from American Ginseng.</title>
        <authorList>
            <person name="Fan S."/>
        </authorList>
    </citation>
    <scope>NUCLEOTIDE SEQUENCE</scope>
    <source>
        <strain evidence="3">SnTB1</strain>
    </source>
</reference>
<organism evidence="3 4">
    <name type="scientific">Sclerotinia nivalis</name>
    <dbReference type="NCBI Taxonomy" id="352851"/>
    <lineage>
        <taxon>Eukaryota</taxon>
        <taxon>Fungi</taxon>
        <taxon>Dikarya</taxon>
        <taxon>Ascomycota</taxon>
        <taxon>Pezizomycotina</taxon>
        <taxon>Leotiomycetes</taxon>
        <taxon>Helotiales</taxon>
        <taxon>Sclerotiniaceae</taxon>
        <taxon>Sclerotinia</taxon>
    </lineage>
</organism>